<dbReference type="InterPro" id="IPR051010">
    <property type="entry name" value="BCAA_transport"/>
</dbReference>
<dbReference type="Pfam" id="PF13458">
    <property type="entry name" value="Peripla_BP_6"/>
    <property type="match status" value="1"/>
</dbReference>
<dbReference type="AlphaFoldDB" id="A0A1G7P6V9"/>
<dbReference type="InterPro" id="IPR028081">
    <property type="entry name" value="Leu-bd"/>
</dbReference>
<proteinExistence type="predicted"/>
<evidence type="ECO:0000313" key="4">
    <source>
        <dbReference type="Proteomes" id="UP000199076"/>
    </source>
</evidence>
<evidence type="ECO:0000313" key="3">
    <source>
        <dbReference type="EMBL" id="SDF82066.1"/>
    </source>
</evidence>
<reference evidence="4" key="1">
    <citation type="submission" date="2016-10" db="EMBL/GenBank/DDBJ databases">
        <authorList>
            <person name="Varghese N."/>
            <person name="Submissions S."/>
        </authorList>
    </citation>
    <scope>NUCLEOTIDE SEQUENCE [LARGE SCALE GENOMIC DNA]</scope>
    <source>
        <strain evidence="4">IBRC-M 10760</strain>
    </source>
</reference>
<dbReference type="InterPro" id="IPR028082">
    <property type="entry name" value="Peripla_BP_I"/>
</dbReference>
<protein>
    <submittedName>
        <fullName evidence="3">Amino acid/amide ABC transporter substrate-binding protein, HAAT family</fullName>
    </submittedName>
</protein>
<dbReference type="SUPFAM" id="SSF53822">
    <property type="entry name" value="Periplasmic binding protein-like I"/>
    <property type="match status" value="1"/>
</dbReference>
<dbReference type="PANTHER" id="PTHR30483">
    <property type="entry name" value="LEUCINE-SPECIFIC-BINDING PROTEIN"/>
    <property type="match status" value="1"/>
</dbReference>
<keyword evidence="4" id="KW-1185">Reference proteome</keyword>
<gene>
    <name evidence="3" type="ORF">SAMN05216218_1107</name>
</gene>
<dbReference type="PANTHER" id="PTHR30483:SF37">
    <property type="entry name" value="ABC TRANSPORTER SUBSTRATE-BINDING PROTEIN"/>
    <property type="match status" value="1"/>
</dbReference>
<dbReference type="Gene3D" id="3.40.50.2300">
    <property type="match status" value="2"/>
</dbReference>
<evidence type="ECO:0000259" key="2">
    <source>
        <dbReference type="Pfam" id="PF13458"/>
    </source>
</evidence>
<dbReference type="EMBL" id="FNBK01000010">
    <property type="protein sequence ID" value="SDF82066.1"/>
    <property type="molecule type" value="Genomic_DNA"/>
</dbReference>
<dbReference type="STRING" id="660518.SAMN05216218_1107"/>
<evidence type="ECO:0000256" key="1">
    <source>
        <dbReference type="ARBA" id="ARBA00022729"/>
    </source>
</evidence>
<dbReference type="Proteomes" id="UP000199076">
    <property type="component" value="Unassembled WGS sequence"/>
</dbReference>
<dbReference type="CDD" id="cd06330">
    <property type="entry name" value="PBP1_As_SBP-like"/>
    <property type="match status" value="1"/>
</dbReference>
<dbReference type="RefSeq" id="WP_092693188.1">
    <property type="nucleotide sequence ID" value="NZ_FNBK01000010.1"/>
</dbReference>
<accession>A0A1G7P6V9</accession>
<dbReference type="OrthoDB" id="264684at2157"/>
<feature type="domain" description="Leucine-binding protein" evidence="2">
    <location>
        <begin position="50"/>
        <end position="410"/>
    </location>
</feature>
<sequence length="450" mass="47810">MLDNGERRRAGASNDRARLVSRRKFLAATGGGAAVSMAGCLGGGGGGSGVTIGGVYLLSGLAEALGAGSAATAEVAVEAINEEGGIMGEDVELIIRDHGDDPQGQLQSLVQAEGADVLLGMTSSGVTLNSGPTVEQLGVPWTLTDIGTPYVTEPNEEKYGDFYGGDGKAAGLPNVFRTNSNTSHMTYAIAKYISENYDSPRIANMGPDYAYGQQCWDYVQAYMDGLGVDYEVTASEFPELGATNMTPQINSVLSSDPDLLFTSFWANDTVTFTNQAAEQGLFDQVEDVFDTIGADPNNFDALGDTMPEGMHYSGWYWPGAYDTEADEQFIERFRNAYENDSEVLAYPPFTGGSTWAAVHIYKQAIEAAGSTNPDDIISEMEGLTYENDPRGSITIDAETHQATANCVIGESSFDADVPYDGAGQVNTQTYSLDRDTALDLLEGSDLPPGL</sequence>
<name>A0A1G7P6V9_9EURY</name>
<keyword evidence="1" id="KW-0732">Signal</keyword>
<organism evidence="3 4">
    <name type="scientific">Halorientalis regularis</name>
    <dbReference type="NCBI Taxonomy" id="660518"/>
    <lineage>
        <taxon>Archaea</taxon>
        <taxon>Methanobacteriati</taxon>
        <taxon>Methanobacteriota</taxon>
        <taxon>Stenosarchaea group</taxon>
        <taxon>Halobacteria</taxon>
        <taxon>Halobacteriales</taxon>
        <taxon>Haloarculaceae</taxon>
        <taxon>Halorientalis</taxon>
    </lineage>
</organism>